<comment type="similarity">
    <text evidence="1">Belongs to the short-chain dehydrogenases/reductases (SDR) family.</text>
</comment>
<dbReference type="InterPro" id="IPR002347">
    <property type="entry name" value="SDR_fam"/>
</dbReference>
<protein>
    <submittedName>
        <fullName evidence="3">SDR family NAD(P)-dependent oxidoreductase</fullName>
    </submittedName>
</protein>
<dbReference type="CDD" id="cd05233">
    <property type="entry name" value="SDR_c"/>
    <property type="match status" value="1"/>
</dbReference>
<dbReference type="PANTHER" id="PTHR42901">
    <property type="entry name" value="ALCOHOL DEHYDROGENASE"/>
    <property type="match status" value="1"/>
</dbReference>
<organism evidence="3 4">
    <name type="scientific">Priestia flexa</name>
    <dbReference type="NCBI Taxonomy" id="86664"/>
    <lineage>
        <taxon>Bacteria</taxon>
        <taxon>Bacillati</taxon>
        <taxon>Bacillota</taxon>
        <taxon>Bacilli</taxon>
        <taxon>Bacillales</taxon>
        <taxon>Bacillaceae</taxon>
        <taxon>Priestia</taxon>
    </lineage>
</organism>
<sequence>MEKGYALITGASGGIGRQLAYHFVEDGYSPVLVARSKEKLEELKKELENNYSISVLISIKDLSKQKEALKLYDEIKQQRITVQFLVNNAGFGLYGAFIETSWAEEADMIDLNIKTLTYLTKLFLPGMVERNQGRILNIDQ</sequence>
<evidence type="ECO:0000256" key="2">
    <source>
        <dbReference type="ARBA" id="ARBA00023002"/>
    </source>
</evidence>
<dbReference type="SUPFAM" id="SSF51735">
    <property type="entry name" value="NAD(P)-binding Rossmann-fold domains"/>
    <property type="match status" value="1"/>
</dbReference>
<dbReference type="Pfam" id="PF00106">
    <property type="entry name" value="adh_short"/>
    <property type="match status" value="1"/>
</dbReference>
<keyword evidence="4" id="KW-1185">Reference proteome</keyword>
<comment type="caution">
    <text evidence="3">The sequence shown here is derived from an EMBL/GenBank/DDBJ whole genome shotgun (WGS) entry which is preliminary data.</text>
</comment>
<dbReference type="EMBL" id="JAWUZT010000030">
    <property type="protein sequence ID" value="MDW8516706.1"/>
    <property type="molecule type" value="Genomic_DNA"/>
</dbReference>
<dbReference type="PRINTS" id="PR00081">
    <property type="entry name" value="GDHRDH"/>
</dbReference>
<proteinExistence type="inferred from homology"/>
<keyword evidence="2" id="KW-0560">Oxidoreductase</keyword>
<gene>
    <name evidence="3" type="ORF">RIB56_11225</name>
</gene>
<dbReference type="RefSeq" id="WP_268895531.1">
    <property type="nucleotide sequence ID" value="NZ_JAWUZT010000030.1"/>
</dbReference>
<dbReference type="Gene3D" id="3.40.50.720">
    <property type="entry name" value="NAD(P)-binding Rossmann-like Domain"/>
    <property type="match status" value="1"/>
</dbReference>
<evidence type="ECO:0000313" key="4">
    <source>
        <dbReference type="Proteomes" id="UP001284771"/>
    </source>
</evidence>
<accession>A0ABU4J6S7</accession>
<evidence type="ECO:0000256" key="1">
    <source>
        <dbReference type="ARBA" id="ARBA00006484"/>
    </source>
</evidence>
<dbReference type="PANTHER" id="PTHR42901:SF1">
    <property type="entry name" value="ALCOHOL DEHYDROGENASE"/>
    <property type="match status" value="1"/>
</dbReference>
<evidence type="ECO:0000313" key="3">
    <source>
        <dbReference type="EMBL" id="MDW8516706.1"/>
    </source>
</evidence>
<reference evidence="4" key="1">
    <citation type="submission" date="2023-07" db="EMBL/GenBank/DDBJ databases">
        <title>Draft genomic sequences of Priestia flexa CCM isolated from the soil of an abandoned mine contaminated by free cyanide in the high Andean zone of Tacna, Peru.</title>
        <authorList>
            <person name="Caceda Quiroz C.J."/>
            <person name="Maraza Chooque G.J."/>
            <person name="Fora Quispe G.L."/>
            <person name="Carpio Mamani M."/>
        </authorList>
    </citation>
    <scope>NUCLEOTIDE SEQUENCE [LARGE SCALE GENOMIC DNA]</scope>
    <source>
        <strain evidence="4">CCM</strain>
    </source>
</reference>
<dbReference type="Proteomes" id="UP001284771">
    <property type="component" value="Unassembled WGS sequence"/>
</dbReference>
<name>A0ABU4J6S7_9BACI</name>
<dbReference type="InterPro" id="IPR036291">
    <property type="entry name" value="NAD(P)-bd_dom_sf"/>
</dbReference>